<feature type="region of interest" description="Disordered" evidence="1">
    <location>
        <begin position="259"/>
        <end position="406"/>
    </location>
</feature>
<sequence>MAEITSRQTRSNSLQRMLDLEKQYMDRRRSEQRQRSFPLQTQPPKPQLVIDVNTASPKPSASAFHAPASNMKIRRSSKNVSAEPLSIPYSSTVEASPTPSSGTDNSVCQSPSWEAYDRRKQEKKEEKKSKDEAKGARKPRRLSKPPPASSPQAIIQTNPNQSEPVKMDNGRKSRPASMVISDSPSKDAPFYKQPRSRAGSFSSLIKSTFDFRRSSIDQSQERPFIGGIKLEYEQHLANERNMEQQSVIEPTEVHPALRMSKTALKSPPPPPRATGTKNTNSRAYPPNTFKTAKSKSMFLVSPTAPPVPDLSTIEKWRARVGLRSSSRSSSSRSPITQEAAPSAGTQGSDNADVSSGEETDKSQETSAKQATETTTPSQEPVRKMSPPPEPPRRSSKRNSILSGSPSMPLLHAALRRVPLETAASSLYDLPSTAVDGDTKQPSASPSWENLKSSVMNTIEHTIKPMADVEKEESEKAFWNSQEWTVQRSDLPQMTSSSSEDSASDCFNTVSMPSTPNTSRPQSEKGLPRISGESERFTLPRIQLHDNAYPSEACSFVSVSSFTGAYDSNREVDPIQAAARKVMAALPPMPSSNPATEHEPLNICSKFADTSSVSDISLRDVPKLALRNHKVQPAKRSNADTIAKVFVECCGCKYYHDMPSKLYDAMVNPNIVLSPKDRSDFGGAISMTVKCPWCKHAMSTSCCAGLAAMVYVKERLH</sequence>
<feature type="compositionally biased region" description="Polar residues" evidence="1">
    <location>
        <begin position="343"/>
        <end position="353"/>
    </location>
</feature>
<feature type="compositionally biased region" description="Polar residues" evidence="1">
    <location>
        <begin position="88"/>
        <end position="112"/>
    </location>
</feature>
<feature type="compositionally biased region" description="Basic and acidic residues" evidence="1">
    <location>
        <begin position="115"/>
        <end position="135"/>
    </location>
</feature>
<accession>A0A545V465</accession>
<feature type="compositionally biased region" description="Basic and acidic residues" evidence="1">
    <location>
        <begin position="521"/>
        <end position="533"/>
    </location>
</feature>
<feature type="compositionally biased region" description="Polar residues" evidence="1">
    <location>
        <begin position="150"/>
        <end position="163"/>
    </location>
</feature>
<evidence type="ECO:0000256" key="1">
    <source>
        <dbReference type="SAM" id="MobiDB-lite"/>
    </source>
</evidence>
<evidence type="ECO:0000313" key="2">
    <source>
        <dbReference type="EMBL" id="TQV96505.1"/>
    </source>
</evidence>
<keyword evidence="3" id="KW-1185">Reference proteome</keyword>
<protein>
    <submittedName>
        <fullName evidence="2">Uncharacterized protein</fullName>
    </submittedName>
</protein>
<feature type="compositionally biased region" description="Low complexity" evidence="1">
    <location>
        <begin position="495"/>
        <end position="504"/>
    </location>
</feature>
<feature type="compositionally biased region" description="Basic and acidic residues" evidence="1">
    <location>
        <begin position="18"/>
        <end position="34"/>
    </location>
</feature>
<evidence type="ECO:0000313" key="3">
    <source>
        <dbReference type="Proteomes" id="UP000315783"/>
    </source>
</evidence>
<feature type="region of interest" description="Disordered" evidence="1">
    <location>
        <begin position="1"/>
        <end position="199"/>
    </location>
</feature>
<proteinExistence type="predicted"/>
<organism evidence="2 3">
    <name type="scientific">Cordyceps javanica</name>
    <dbReference type="NCBI Taxonomy" id="43265"/>
    <lineage>
        <taxon>Eukaryota</taxon>
        <taxon>Fungi</taxon>
        <taxon>Dikarya</taxon>
        <taxon>Ascomycota</taxon>
        <taxon>Pezizomycotina</taxon>
        <taxon>Sordariomycetes</taxon>
        <taxon>Hypocreomycetidae</taxon>
        <taxon>Hypocreales</taxon>
        <taxon>Cordycipitaceae</taxon>
        <taxon>Cordyceps</taxon>
    </lineage>
</organism>
<feature type="compositionally biased region" description="Polar residues" evidence="1">
    <location>
        <begin position="505"/>
        <end position="520"/>
    </location>
</feature>
<reference evidence="2 3" key="1">
    <citation type="journal article" date="2019" name="Appl. Microbiol. Biotechnol.">
        <title>Genome sequence of Isaria javanica and comparative genome analysis insights into family S53 peptidase evolution in fungal entomopathogens.</title>
        <authorList>
            <person name="Lin R."/>
            <person name="Zhang X."/>
            <person name="Xin B."/>
            <person name="Zou M."/>
            <person name="Gao Y."/>
            <person name="Qin F."/>
            <person name="Hu Q."/>
            <person name="Xie B."/>
            <person name="Cheng X."/>
        </authorList>
    </citation>
    <scope>NUCLEOTIDE SEQUENCE [LARGE SCALE GENOMIC DNA]</scope>
    <source>
        <strain evidence="2 3">IJ1G</strain>
    </source>
</reference>
<feature type="region of interest" description="Disordered" evidence="1">
    <location>
        <begin position="488"/>
        <end position="533"/>
    </location>
</feature>
<dbReference type="Proteomes" id="UP000315783">
    <property type="component" value="Unassembled WGS sequence"/>
</dbReference>
<dbReference type="EMBL" id="SPUK01000006">
    <property type="protein sequence ID" value="TQV96505.1"/>
    <property type="molecule type" value="Genomic_DNA"/>
</dbReference>
<feature type="compositionally biased region" description="Polar residues" evidence="1">
    <location>
        <begin position="1"/>
        <end position="15"/>
    </location>
</feature>
<comment type="caution">
    <text evidence="2">The sequence shown here is derived from an EMBL/GenBank/DDBJ whole genome shotgun (WGS) entry which is preliminary data.</text>
</comment>
<gene>
    <name evidence="2" type="ORF">IF1G_05088</name>
</gene>
<feature type="compositionally biased region" description="Polar residues" evidence="1">
    <location>
        <begin position="364"/>
        <end position="378"/>
    </location>
</feature>
<dbReference type="AlphaFoldDB" id="A0A545V465"/>
<feature type="compositionally biased region" description="Low complexity" evidence="1">
    <location>
        <begin position="323"/>
        <end position="333"/>
    </location>
</feature>
<name>A0A545V465_9HYPO</name>